<organism evidence="2 3">
    <name type="scientific">Seminavis robusta</name>
    <dbReference type="NCBI Taxonomy" id="568900"/>
    <lineage>
        <taxon>Eukaryota</taxon>
        <taxon>Sar</taxon>
        <taxon>Stramenopiles</taxon>
        <taxon>Ochrophyta</taxon>
        <taxon>Bacillariophyta</taxon>
        <taxon>Bacillariophyceae</taxon>
        <taxon>Bacillariophycidae</taxon>
        <taxon>Naviculales</taxon>
        <taxon>Naviculaceae</taxon>
        <taxon>Seminavis</taxon>
    </lineage>
</organism>
<protein>
    <submittedName>
        <fullName evidence="2">Uncharacterized protein</fullName>
    </submittedName>
</protein>
<feature type="compositionally biased region" description="Low complexity" evidence="1">
    <location>
        <begin position="44"/>
        <end position="57"/>
    </location>
</feature>
<dbReference type="Proteomes" id="UP001153069">
    <property type="component" value="Unassembled WGS sequence"/>
</dbReference>
<proteinExistence type="predicted"/>
<accession>A0A9N8F342</accession>
<evidence type="ECO:0000313" key="3">
    <source>
        <dbReference type="Proteomes" id="UP001153069"/>
    </source>
</evidence>
<reference evidence="2" key="1">
    <citation type="submission" date="2020-06" db="EMBL/GenBank/DDBJ databases">
        <authorList>
            <consortium name="Plant Systems Biology data submission"/>
        </authorList>
    </citation>
    <scope>NUCLEOTIDE SEQUENCE</scope>
    <source>
        <strain evidence="2">D6</strain>
    </source>
</reference>
<dbReference type="EMBL" id="CAICTM010003256">
    <property type="protein sequence ID" value="CAB9531120.1"/>
    <property type="molecule type" value="Genomic_DNA"/>
</dbReference>
<name>A0A9N8F342_9STRA</name>
<feature type="compositionally biased region" description="Polar residues" evidence="1">
    <location>
        <begin position="28"/>
        <end position="38"/>
    </location>
</feature>
<feature type="region of interest" description="Disordered" evidence="1">
    <location>
        <begin position="1"/>
        <end position="91"/>
    </location>
</feature>
<evidence type="ECO:0000313" key="2">
    <source>
        <dbReference type="EMBL" id="CAB9531120.1"/>
    </source>
</evidence>
<keyword evidence="3" id="KW-1185">Reference proteome</keyword>
<evidence type="ECO:0000256" key="1">
    <source>
        <dbReference type="SAM" id="MobiDB-lite"/>
    </source>
</evidence>
<feature type="compositionally biased region" description="Low complexity" evidence="1">
    <location>
        <begin position="69"/>
        <end position="78"/>
    </location>
</feature>
<dbReference type="AlphaFoldDB" id="A0A9N8F342"/>
<feature type="region of interest" description="Disordered" evidence="1">
    <location>
        <begin position="126"/>
        <end position="168"/>
    </location>
</feature>
<sequence length="377" mass="41548">MVDNAPVMHADDRPSLRASRLVRKPLRSPSNKARSTALNRKDSSSTSTTTTIHTTPSEVFHDIPRSKKTTPMKMATPTIQPTKTPFESPRNDNPFLALIDSCDKWLQQNSMESIDDLSIITLDTTGTGSEDDATKADTPPRINTSTNAQNGRRRKQQNKKKRSNQIPAIIEPTSLPIPPVLYNSSDTPVAWEVTHPSTTKLSTSKRQRKKQRPTKNVAVYAKVDSTQAITTTNLLITDLTDDTAWPALSKGSGVKLCDSKAIPQPSDIPSAALSIPDTATWSHNSDDYVNLCYDTKCSTLLIVTDARTNNSSSDNTTDDATNKQEAATTAYDNTNLLPGCGTNSVSCSSWNLLRRHRHPYRINDHQSRNCFCDSFTT</sequence>
<gene>
    <name evidence="2" type="ORF">SEMRO_3258_G345930.1</name>
</gene>
<comment type="caution">
    <text evidence="2">The sequence shown here is derived from an EMBL/GenBank/DDBJ whole genome shotgun (WGS) entry which is preliminary data.</text>
</comment>
<feature type="compositionally biased region" description="Basic residues" evidence="1">
    <location>
        <begin position="151"/>
        <end position="163"/>
    </location>
</feature>